<reference evidence="12 13" key="3">
    <citation type="journal article" date="2010" name="BMC Genomics">
        <title>Transcriptome sequencing and comparative analysis of cucumber flowers with different sex types.</title>
        <authorList>
            <person name="Guo S."/>
            <person name="Zheng Y."/>
            <person name="Joung J.G."/>
            <person name="Liu S."/>
            <person name="Zhang Z."/>
            <person name="Crasta O.R."/>
            <person name="Sobral B.W."/>
            <person name="Xu Y."/>
            <person name="Huang S."/>
            <person name="Fei Z."/>
        </authorList>
    </citation>
    <scope>NUCLEOTIDE SEQUENCE [LARGE SCALE GENOMIC DNA]</scope>
    <source>
        <strain evidence="13">cv. 9930</strain>
    </source>
</reference>
<keyword evidence="7" id="KW-0805">Transcription regulation</keyword>
<evidence type="ECO:0000313" key="12">
    <source>
        <dbReference type="EMBL" id="KGN62046.1"/>
    </source>
</evidence>
<reference evidence="12 13" key="1">
    <citation type="journal article" date="2009" name="Nat. Genet.">
        <title>The genome of the cucumber, Cucumis sativus L.</title>
        <authorList>
            <person name="Huang S."/>
            <person name="Li R."/>
            <person name="Zhang Z."/>
            <person name="Li L."/>
            <person name="Gu X."/>
            <person name="Fan W."/>
            <person name="Lucas W.J."/>
            <person name="Wang X."/>
            <person name="Xie B."/>
            <person name="Ni P."/>
            <person name="Ren Y."/>
            <person name="Zhu H."/>
            <person name="Li J."/>
            <person name="Lin K."/>
            <person name="Jin W."/>
            <person name="Fei Z."/>
            <person name="Li G."/>
            <person name="Staub J."/>
            <person name="Kilian A."/>
            <person name="van der Vossen E.A."/>
            <person name="Wu Y."/>
            <person name="Guo J."/>
            <person name="He J."/>
            <person name="Jia Z."/>
            <person name="Ren Y."/>
            <person name="Tian G."/>
            <person name="Lu Y."/>
            <person name="Ruan J."/>
            <person name="Qian W."/>
            <person name="Wang M."/>
            <person name="Huang Q."/>
            <person name="Li B."/>
            <person name="Xuan Z."/>
            <person name="Cao J."/>
            <person name="Asan"/>
            <person name="Wu Z."/>
            <person name="Zhang J."/>
            <person name="Cai Q."/>
            <person name="Bai Y."/>
            <person name="Zhao B."/>
            <person name="Han Y."/>
            <person name="Li Y."/>
            <person name="Li X."/>
            <person name="Wang S."/>
            <person name="Shi Q."/>
            <person name="Liu S."/>
            <person name="Cho W.K."/>
            <person name="Kim J.Y."/>
            <person name="Xu Y."/>
            <person name="Heller-Uszynska K."/>
            <person name="Miao H."/>
            <person name="Cheng Z."/>
            <person name="Zhang S."/>
            <person name="Wu J."/>
            <person name="Yang Y."/>
            <person name="Kang H."/>
            <person name="Li M."/>
            <person name="Liang H."/>
            <person name="Ren X."/>
            <person name="Shi Z."/>
            <person name="Wen M."/>
            <person name="Jian M."/>
            <person name="Yang H."/>
            <person name="Zhang G."/>
            <person name="Yang Z."/>
            <person name="Chen R."/>
            <person name="Liu S."/>
            <person name="Li J."/>
            <person name="Ma L."/>
            <person name="Liu H."/>
            <person name="Zhou Y."/>
            <person name="Zhao J."/>
            <person name="Fang X."/>
            <person name="Li G."/>
            <person name="Fang L."/>
            <person name="Li Y."/>
            <person name="Liu D."/>
            <person name="Zheng H."/>
            <person name="Zhang Y."/>
            <person name="Qin N."/>
            <person name="Li Z."/>
            <person name="Yang G."/>
            <person name="Yang S."/>
            <person name="Bolund L."/>
            <person name="Kristiansen K."/>
            <person name="Zheng H."/>
            <person name="Li S."/>
            <person name="Zhang X."/>
            <person name="Yang H."/>
            <person name="Wang J."/>
            <person name="Sun R."/>
            <person name="Zhang B."/>
            <person name="Jiang S."/>
            <person name="Wang J."/>
            <person name="Du Y."/>
            <person name="Li S."/>
        </authorList>
    </citation>
    <scope>NUCLEOTIDE SEQUENCE [LARGE SCALE GENOMIC DNA]</scope>
    <source>
        <strain evidence="13">cv. 9930</strain>
    </source>
</reference>
<feature type="region of interest" description="Disordered" evidence="10">
    <location>
        <begin position="1"/>
        <end position="21"/>
    </location>
</feature>
<dbReference type="Gramene" id="KGN62046">
    <property type="protein sequence ID" value="KGN62046"/>
    <property type="gene ID" value="Csa_2G292760"/>
</dbReference>
<evidence type="ECO:0000256" key="8">
    <source>
        <dbReference type="ARBA" id="ARBA00023163"/>
    </source>
</evidence>
<evidence type="ECO:0000256" key="6">
    <source>
        <dbReference type="ARBA" id="ARBA00022843"/>
    </source>
</evidence>
<keyword evidence="13" id="KW-1185">Reference proteome</keyword>
<name>A0A0A0LQ16_CUCSA</name>
<feature type="compositionally biased region" description="Pro residues" evidence="10">
    <location>
        <begin position="80"/>
        <end position="94"/>
    </location>
</feature>
<dbReference type="OrthoDB" id="298344at2759"/>
<dbReference type="KEGG" id="csv:101213938"/>
<keyword evidence="4" id="KW-1017">Isopeptide bond</keyword>
<dbReference type="Pfam" id="PF10497">
    <property type="entry name" value="zf-4CXXC_R1"/>
    <property type="match status" value="1"/>
</dbReference>
<dbReference type="GO" id="GO:0005634">
    <property type="term" value="C:nucleus"/>
    <property type="evidence" value="ECO:0000318"/>
    <property type="project" value="GO_Central"/>
</dbReference>
<keyword evidence="5" id="KW-0597">Phosphoprotein</keyword>
<feature type="compositionally biased region" description="Basic and acidic residues" evidence="10">
    <location>
        <begin position="356"/>
        <end position="369"/>
    </location>
</feature>
<evidence type="ECO:0000313" key="13">
    <source>
        <dbReference type="Proteomes" id="UP000029981"/>
    </source>
</evidence>
<dbReference type="GO" id="GO:0005737">
    <property type="term" value="C:cytoplasm"/>
    <property type="evidence" value="ECO:0007669"/>
    <property type="project" value="UniProtKB-SubCell"/>
</dbReference>
<dbReference type="eggNOG" id="ENOG502QWH1">
    <property type="taxonomic scope" value="Eukaryota"/>
</dbReference>
<feature type="compositionally biased region" description="Low complexity" evidence="10">
    <location>
        <begin position="1"/>
        <end position="19"/>
    </location>
</feature>
<dbReference type="EMBL" id="CM002923">
    <property type="protein sequence ID" value="KGN62046.1"/>
    <property type="molecule type" value="Genomic_DNA"/>
</dbReference>
<evidence type="ECO:0000256" key="1">
    <source>
        <dbReference type="ARBA" id="ARBA00004123"/>
    </source>
</evidence>
<reference evidence="12 13" key="4">
    <citation type="journal article" date="2011" name="BMC Genomics">
        <title>RNA-Seq improves annotation of protein-coding genes in the cucumber genome.</title>
        <authorList>
            <person name="Li Z."/>
            <person name="Zhang Z."/>
            <person name="Yan P."/>
            <person name="Huang S."/>
            <person name="Fei Z."/>
            <person name="Lin K."/>
        </authorList>
    </citation>
    <scope>NUCLEOTIDE SEQUENCE [LARGE SCALE GENOMIC DNA]</scope>
    <source>
        <strain evidence="13">cv. 9930</strain>
    </source>
</reference>
<reference evidence="12 13" key="2">
    <citation type="journal article" date="2009" name="PLoS ONE">
        <title>An integrated genetic and cytogenetic map of the cucumber genome.</title>
        <authorList>
            <person name="Ren Y."/>
            <person name="Zhang Z."/>
            <person name="Liu J."/>
            <person name="Staub J.E."/>
            <person name="Han Y."/>
            <person name="Cheng Z."/>
            <person name="Li X."/>
            <person name="Lu J."/>
            <person name="Miao H."/>
            <person name="Kang H."/>
            <person name="Xie B."/>
            <person name="Gu X."/>
            <person name="Wang X."/>
            <person name="Du Y."/>
            <person name="Jin W."/>
            <person name="Huang S."/>
        </authorList>
    </citation>
    <scope>NUCLEOTIDE SEQUENCE [LARGE SCALE GENOMIC DNA]</scope>
    <source>
        <strain evidence="13">cv. 9930</strain>
    </source>
</reference>
<dbReference type="Proteomes" id="UP000029981">
    <property type="component" value="Chromosome 2"/>
</dbReference>
<evidence type="ECO:0000256" key="10">
    <source>
        <dbReference type="SAM" id="MobiDB-lite"/>
    </source>
</evidence>
<dbReference type="PANTHER" id="PTHR31169">
    <property type="entry name" value="OS05G0300700 PROTEIN"/>
    <property type="match status" value="1"/>
</dbReference>
<feature type="region of interest" description="Disordered" evidence="10">
    <location>
        <begin position="437"/>
        <end position="511"/>
    </location>
</feature>
<feature type="region of interest" description="Disordered" evidence="10">
    <location>
        <begin position="347"/>
        <end position="369"/>
    </location>
</feature>
<evidence type="ECO:0000256" key="7">
    <source>
        <dbReference type="ARBA" id="ARBA00023015"/>
    </source>
</evidence>
<protein>
    <recommendedName>
        <fullName evidence="11">Zinc-finger domain-containing protein</fullName>
    </recommendedName>
</protein>
<evidence type="ECO:0000256" key="5">
    <source>
        <dbReference type="ARBA" id="ARBA00022553"/>
    </source>
</evidence>
<organism evidence="12 13">
    <name type="scientific">Cucumis sativus</name>
    <name type="common">Cucumber</name>
    <dbReference type="NCBI Taxonomy" id="3659"/>
    <lineage>
        <taxon>Eukaryota</taxon>
        <taxon>Viridiplantae</taxon>
        <taxon>Streptophyta</taxon>
        <taxon>Embryophyta</taxon>
        <taxon>Tracheophyta</taxon>
        <taxon>Spermatophyta</taxon>
        <taxon>Magnoliopsida</taxon>
        <taxon>eudicotyledons</taxon>
        <taxon>Gunneridae</taxon>
        <taxon>Pentapetalae</taxon>
        <taxon>rosids</taxon>
        <taxon>fabids</taxon>
        <taxon>Cucurbitales</taxon>
        <taxon>Cucurbitaceae</taxon>
        <taxon>Benincaseae</taxon>
        <taxon>Cucumis</taxon>
    </lineage>
</organism>
<dbReference type="InterPro" id="IPR018866">
    <property type="entry name" value="Znf-4CXXC_R1"/>
</dbReference>
<keyword evidence="9" id="KW-0539">Nucleus</keyword>
<dbReference type="InterPro" id="IPR040221">
    <property type="entry name" value="CDCA7/CDA7L"/>
</dbReference>
<sequence>MTEPSCIEKSPIPKPSSEPLQMEIDHPSAAQIPEISQYEQSRELRIRENMERMQKLGILDLSLKLKSSAPSKQNRRKSPTPKPSPPSFDLPPAGPLRRSSRLQNATPVTYSELRIERKNKFSEDEDAILEDGSRPEIYTEEHEKMLGCTEMSWTLFVDGYGKDGKRIYDPVKGKTCHQCRQKTLGHRTHCSKCNMVQGQFCGDCLYMRYGEHVLEAQQNPDWICPVCRGICNCSFCRQGKGWFPTGPLYKKITRMGFKSVAHFLIQTKRSQPSSKENPTDLASAKRSLSFTDFEVNPDDPPKVNDDLLETMEPQAVDVSENEKKSMLQSISNNEIKDHISVKRSLSFSGLEQEQQGSKDAKPPNHLNHDELSQHQCANNELGENIIDEKEKADCRKRKNGDNYCRDECSLTEKKPTITVESNTMDLGCRIGNDHEKELSGVQTTTSSTDQSVKPDISTHTNSESIAEERSQEGRIIQENNGKTSEEEEEGSNSSSKEKTKAGAKIFQPLQR</sequence>
<feature type="compositionally biased region" description="Low complexity" evidence="10">
    <location>
        <begin position="63"/>
        <end position="72"/>
    </location>
</feature>
<evidence type="ECO:0000256" key="2">
    <source>
        <dbReference type="ARBA" id="ARBA00004496"/>
    </source>
</evidence>
<keyword evidence="3" id="KW-0963">Cytoplasm</keyword>
<dbReference type="AlphaFoldDB" id="A0A0A0LQ16"/>
<feature type="domain" description="Zinc-finger" evidence="11">
    <location>
        <begin position="168"/>
        <end position="264"/>
    </location>
</feature>
<dbReference type="PANTHER" id="PTHR31169:SF23">
    <property type="entry name" value="OS03G0572250 PROTEIN"/>
    <property type="match status" value="1"/>
</dbReference>
<evidence type="ECO:0000259" key="11">
    <source>
        <dbReference type="Pfam" id="PF10497"/>
    </source>
</evidence>
<evidence type="ECO:0000256" key="4">
    <source>
        <dbReference type="ARBA" id="ARBA00022499"/>
    </source>
</evidence>
<accession>A0A0A0LQ16</accession>
<evidence type="ECO:0000256" key="9">
    <source>
        <dbReference type="ARBA" id="ARBA00023242"/>
    </source>
</evidence>
<evidence type="ECO:0000256" key="3">
    <source>
        <dbReference type="ARBA" id="ARBA00022490"/>
    </source>
</evidence>
<keyword evidence="8" id="KW-0804">Transcription</keyword>
<feature type="compositionally biased region" description="Low complexity" evidence="10">
    <location>
        <begin position="439"/>
        <end position="451"/>
    </location>
</feature>
<keyword evidence="6" id="KW-0832">Ubl conjugation</keyword>
<dbReference type="GO" id="GO:0006355">
    <property type="term" value="P:regulation of DNA-templated transcription"/>
    <property type="evidence" value="ECO:0007669"/>
    <property type="project" value="InterPro"/>
</dbReference>
<gene>
    <name evidence="12" type="ORF">Csa_2G292760</name>
</gene>
<proteinExistence type="predicted"/>
<comment type="subcellular location">
    <subcellularLocation>
        <location evidence="2">Cytoplasm</location>
    </subcellularLocation>
    <subcellularLocation>
        <location evidence="1">Nucleus</location>
    </subcellularLocation>
</comment>
<feature type="region of interest" description="Disordered" evidence="10">
    <location>
        <begin position="63"/>
        <end position="109"/>
    </location>
</feature>